<feature type="transmembrane region" description="Helical" evidence="11">
    <location>
        <begin position="231"/>
        <end position="251"/>
    </location>
</feature>
<comment type="subcellular location">
    <subcellularLocation>
        <location evidence="1">Membrane</location>
        <topology evidence="1">Multi-pass membrane protein</topology>
    </subcellularLocation>
</comment>
<evidence type="ECO:0000313" key="14">
    <source>
        <dbReference type="RefSeq" id="XP_022258021.1"/>
    </source>
</evidence>
<evidence type="ECO:0000256" key="8">
    <source>
        <dbReference type="ARBA" id="ARBA00022989"/>
    </source>
</evidence>
<evidence type="ECO:0000256" key="10">
    <source>
        <dbReference type="SAM" id="MobiDB-lite"/>
    </source>
</evidence>
<evidence type="ECO:0000256" key="2">
    <source>
        <dbReference type="ARBA" id="ARBA00004863"/>
    </source>
</evidence>
<reference evidence="13 14" key="1">
    <citation type="submission" date="2025-05" db="UniProtKB">
        <authorList>
            <consortium name="RefSeq"/>
        </authorList>
    </citation>
    <scope>IDENTIFICATION</scope>
    <source>
        <tissue evidence="13 14">Muscle</tissue>
    </source>
</reference>
<keyword evidence="8 11" id="KW-1133">Transmembrane helix</keyword>
<evidence type="ECO:0000256" key="5">
    <source>
        <dbReference type="ARBA" id="ARBA00022602"/>
    </source>
</evidence>
<dbReference type="Proteomes" id="UP000694941">
    <property type="component" value="Unplaced"/>
</dbReference>
<evidence type="ECO:0000256" key="3">
    <source>
        <dbReference type="ARBA" id="ARBA00005985"/>
    </source>
</evidence>
<dbReference type="PANTHER" id="PTHR13929">
    <property type="entry name" value="1,4-DIHYDROXY-2-NAPHTHOATE OCTAPRENYLTRANSFERASE"/>
    <property type="match status" value="1"/>
</dbReference>
<evidence type="ECO:0000313" key="13">
    <source>
        <dbReference type="RefSeq" id="XP_013790049.1"/>
    </source>
</evidence>
<organism evidence="12 14">
    <name type="scientific">Limulus polyphemus</name>
    <name type="common">Atlantic horseshoe crab</name>
    <dbReference type="NCBI Taxonomy" id="6850"/>
    <lineage>
        <taxon>Eukaryota</taxon>
        <taxon>Metazoa</taxon>
        <taxon>Ecdysozoa</taxon>
        <taxon>Arthropoda</taxon>
        <taxon>Chelicerata</taxon>
        <taxon>Merostomata</taxon>
        <taxon>Xiphosura</taxon>
        <taxon>Limulidae</taxon>
        <taxon>Limulus</taxon>
    </lineage>
</organism>
<proteinExistence type="inferred from homology"/>
<feature type="compositionally biased region" description="Polar residues" evidence="10">
    <location>
        <begin position="1"/>
        <end position="13"/>
    </location>
</feature>
<keyword evidence="9 11" id="KW-0472">Membrane</keyword>
<evidence type="ECO:0000256" key="9">
    <source>
        <dbReference type="ARBA" id="ARBA00023136"/>
    </source>
</evidence>
<keyword evidence="4" id="KW-0474">Menaquinone biosynthesis</keyword>
<feature type="transmembrane region" description="Helical" evidence="11">
    <location>
        <begin position="257"/>
        <end position="282"/>
    </location>
</feature>
<feature type="transmembrane region" description="Helical" evidence="11">
    <location>
        <begin position="147"/>
        <end position="164"/>
    </location>
</feature>
<dbReference type="RefSeq" id="XP_013790049.1">
    <property type="nucleotide sequence ID" value="XM_013934595.2"/>
</dbReference>
<evidence type="ECO:0000256" key="6">
    <source>
        <dbReference type="ARBA" id="ARBA00022679"/>
    </source>
</evidence>
<dbReference type="Gene3D" id="1.10.357.140">
    <property type="entry name" value="UbiA prenyltransferase"/>
    <property type="match status" value="1"/>
</dbReference>
<feature type="transmembrane region" description="Helical" evidence="11">
    <location>
        <begin position="67"/>
        <end position="86"/>
    </location>
</feature>
<dbReference type="Pfam" id="PF01040">
    <property type="entry name" value="UbiA"/>
    <property type="match status" value="1"/>
</dbReference>
<gene>
    <name evidence="13 14" type="primary">LOC106473906</name>
</gene>
<accession>A0ABM1TQ65</accession>
<comment type="pathway">
    <text evidence="2">Quinol/quinone metabolism; menaquinone biosynthesis.</text>
</comment>
<dbReference type="InterPro" id="IPR000537">
    <property type="entry name" value="UbiA_prenyltransferase"/>
</dbReference>
<dbReference type="GeneID" id="106473906"/>
<feature type="region of interest" description="Disordered" evidence="10">
    <location>
        <begin position="1"/>
        <end position="22"/>
    </location>
</feature>
<keyword evidence="5" id="KW-0637">Prenyltransferase</keyword>
<feature type="transmembrane region" description="Helical" evidence="11">
    <location>
        <begin position="119"/>
        <end position="140"/>
    </location>
</feature>
<evidence type="ECO:0000256" key="1">
    <source>
        <dbReference type="ARBA" id="ARBA00004141"/>
    </source>
</evidence>
<evidence type="ECO:0000313" key="12">
    <source>
        <dbReference type="Proteomes" id="UP000694941"/>
    </source>
</evidence>
<feature type="transmembrane region" description="Helical" evidence="11">
    <location>
        <begin position="303"/>
        <end position="323"/>
    </location>
</feature>
<dbReference type="PANTHER" id="PTHR13929:SF0">
    <property type="entry name" value="UBIA PRENYLTRANSFERASE DOMAIN-CONTAINING PROTEIN 1"/>
    <property type="match status" value="1"/>
</dbReference>
<keyword evidence="12" id="KW-1185">Reference proteome</keyword>
<dbReference type="RefSeq" id="XP_022258021.1">
    <property type="nucleotide sequence ID" value="XM_022402313.1"/>
</dbReference>
<dbReference type="CDD" id="cd13962">
    <property type="entry name" value="PT_UbiA_UBIAD1"/>
    <property type="match status" value="1"/>
</dbReference>
<sequence length="329" mass="36398">MNHTTNQQSSSGNDNKRENQPKMSGKLIQYPSRFSAYLLSLRPWSFSTSLAPVGLGAALAYKSTGHFDLSIFLVTCLSALSVHAAGNVVNTYFDFLKGIDSKRSDDRILVDKILTPDDLAHLGVLLYVLGCMGFIGLVLLSPASMEHLALVYFGGLSSSFLYTGGIGLKYIALGDVLVLVIFGPVTVLFSYMTQTGTWDLNTLFYAMPLALNTEAILHSNNTRDVESDSRAGAVTVAILIGYTCSHILFAFLLFVPYIAFTVLGLHFTKWFLLPLITLPAAFDLEKQFRNGRLQTLPKQMKKLNVYFGLFYLISCIMAEPYNLPWLNIK</sequence>
<dbReference type="InterPro" id="IPR044878">
    <property type="entry name" value="UbiA_sf"/>
</dbReference>
<evidence type="ECO:0000256" key="11">
    <source>
        <dbReference type="SAM" id="Phobius"/>
    </source>
</evidence>
<keyword evidence="6" id="KW-0808">Transferase</keyword>
<dbReference type="InterPro" id="IPR026046">
    <property type="entry name" value="UBIAD1"/>
</dbReference>
<comment type="similarity">
    <text evidence="3">Belongs to the UbiA prenyltransferase family.</text>
</comment>
<dbReference type="PIRSF" id="PIRSF005355">
    <property type="entry name" value="UBIAD1"/>
    <property type="match status" value="1"/>
</dbReference>
<evidence type="ECO:0000256" key="7">
    <source>
        <dbReference type="ARBA" id="ARBA00022692"/>
    </source>
</evidence>
<feature type="transmembrane region" description="Helical" evidence="11">
    <location>
        <begin position="170"/>
        <end position="191"/>
    </location>
</feature>
<protein>
    <submittedName>
        <fullName evidence="13 14">UbiA prenyltransferase domain-containing protein 1 homolog</fullName>
    </submittedName>
</protein>
<name>A0ABM1TQ65_LIMPO</name>
<evidence type="ECO:0000256" key="4">
    <source>
        <dbReference type="ARBA" id="ARBA00022428"/>
    </source>
</evidence>
<keyword evidence="7 11" id="KW-0812">Transmembrane</keyword>